<evidence type="ECO:0008006" key="3">
    <source>
        <dbReference type="Google" id="ProtNLM"/>
    </source>
</evidence>
<reference evidence="1 2" key="1">
    <citation type="submission" date="2019-12" db="EMBL/GenBank/DDBJ databases">
        <authorList>
            <person name="Floudas D."/>
            <person name="Bentzer J."/>
            <person name="Ahren D."/>
            <person name="Johansson T."/>
            <person name="Persson P."/>
            <person name="Tunlid A."/>
        </authorList>
    </citation>
    <scope>NUCLEOTIDE SEQUENCE [LARGE SCALE GENOMIC DNA]</scope>
    <source>
        <strain evidence="1 2">CBS 102.39</strain>
    </source>
</reference>
<evidence type="ECO:0000313" key="2">
    <source>
        <dbReference type="Proteomes" id="UP000521872"/>
    </source>
</evidence>
<dbReference type="AlphaFoldDB" id="A0A8H4VJE3"/>
<comment type="caution">
    <text evidence="1">The sequence shown here is derived from an EMBL/GenBank/DDBJ whole genome shotgun (WGS) entry which is preliminary data.</text>
</comment>
<organism evidence="1 2">
    <name type="scientific">Agrocybe pediades</name>
    <dbReference type="NCBI Taxonomy" id="84607"/>
    <lineage>
        <taxon>Eukaryota</taxon>
        <taxon>Fungi</taxon>
        <taxon>Dikarya</taxon>
        <taxon>Basidiomycota</taxon>
        <taxon>Agaricomycotina</taxon>
        <taxon>Agaricomycetes</taxon>
        <taxon>Agaricomycetidae</taxon>
        <taxon>Agaricales</taxon>
        <taxon>Agaricineae</taxon>
        <taxon>Strophariaceae</taxon>
        <taxon>Agrocybe</taxon>
    </lineage>
</organism>
<gene>
    <name evidence="1" type="ORF">D9613_010876</name>
</gene>
<proteinExistence type="predicted"/>
<evidence type="ECO:0000313" key="1">
    <source>
        <dbReference type="EMBL" id="KAF4613106.1"/>
    </source>
</evidence>
<dbReference type="Proteomes" id="UP000521872">
    <property type="component" value="Unassembled WGS sequence"/>
</dbReference>
<sequence length="485" mass="55309">MQASGNDCPISLLPEDVLWEVFLLNTCRASDHHQPLTTARHSSQVCRKWRFIFLSSSTIWGRLLDVDDLARATDDWRKEVVARTGDALLWVYGHIRSYEQRQFLLTLLKDNWERVEILDIDHRGPHRRELWEFLKEPAPQLCKFQFVTTYMKSKVLPLCLFGDNAPRLRHFSGCTIPCKFSSNASWIPNLTSATFSRTFTPEEVLTALQRMPRLVSVVVHTNSNYKTFHWQGAQVALPKLRMLEVQGGIRRACALLECITPSPGCCLSIHDAAYHSLAGGFENHIQYEQYENAIKPYILSYFSLHPPSSVGFRLLKNQLDLALDPDEWGRRFHVVIDISFLSSSLLMKELMSSTSLSHIRTFNLQLLDNDSFASYFQTNIAVITTLEAFCPSVTTLRTNEHTLRQLLKCPLSITSSLFPALVTLQFTGPSMTWPGDEPPHQTFLNLRKSMGRPFDFVTLSEPEDASVFSGCLKHHTGFLVKLGDR</sequence>
<protein>
    <recommendedName>
        <fullName evidence="3">F-box domain-containing protein</fullName>
    </recommendedName>
</protein>
<keyword evidence="2" id="KW-1185">Reference proteome</keyword>
<accession>A0A8H4VJE3</accession>
<dbReference type="EMBL" id="JAACJL010000046">
    <property type="protein sequence ID" value="KAF4613106.1"/>
    <property type="molecule type" value="Genomic_DNA"/>
</dbReference>
<name>A0A8H4VJE3_9AGAR</name>